<gene>
    <name evidence="8" type="ORF">GCM10009760_10780</name>
</gene>
<keyword evidence="2 6" id="KW-0328">Glycosyltransferase</keyword>
<feature type="domain" description="DarT" evidence="7">
    <location>
        <begin position="7"/>
        <end position="209"/>
    </location>
</feature>
<evidence type="ECO:0000313" key="9">
    <source>
        <dbReference type="Proteomes" id="UP001422759"/>
    </source>
</evidence>
<evidence type="ECO:0000256" key="2">
    <source>
        <dbReference type="ARBA" id="ARBA00022676"/>
    </source>
</evidence>
<dbReference type="PROSITE" id="PS52018">
    <property type="entry name" value="DART"/>
    <property type="match status" value="1"/>
</dbReference>
<proteinExistence type="inferred from homology"/>
<feature type="binding site" evidence="6">
    <location>
        <position position="48"/>
    </location>
    <ligand>
        <name>NAD(+)</name>
        <dbReference type="ChEBI" id="CHEBI:57540"/>
    </ligand>
</feature>
<keyword evidence="3 6" id="KW-0808">Transferase</keyword>
<evidence type="ECO:0000256" key="3">
    <source>
        <dbReference type="ARBA" id="ARBA00022679"/>
    </source>
</evidence>
<dbReference type="InterPro" id="IPR029494">
    <property type="entry name" value="DarT"/>
</dbReference>
<feature type="binding site" evidence="6">
    <location>
        <begin position="11"/>
        <end position="13"/>
    </location>
    <ligand>
        <name>NAD(+)</name>
        <dbReference type="ChEBI" id="CHEBI:57540"/>
    </ligand>
</feature>
<evidence type="ECO:0000256" key="5">
    <source>
        <dbReference type="ARBA" id="ARBA00023125"/>
    </source>
</evidence>
<comment type="similarity">
    <text evidence="6">Belongs to the DarT ADP-ribosyltransferase family.</text>
</comment>
<evidence type="ECO:0000256" key="6">
    <source>
        <dbReference type="PROSITE-ProRule" id="PRU01362"/>
    </source>
</evidence>
<feature type="active site" description="Proton acceptor" evidence="6">
    <location>
        <position position="48"/>
    </location>
</feature>
<accession>A0ABN2YXV3</accession>
<comment type="caution">
    <text evidence="6">Lacks conserved residue(s) required for the propagation of feature annotation.</text>
</comment>
<dbReference type="Pfam" id="PF14487">
    <property type="entry name" value="DarT"/>
    <property type="match status" value="1"/>
</dbReference>
<dbReference type="RefSeq" id="WP_344461266.1">
    <property type="nucleotide sequence ID" value="NZ_BAAANT010000004.1"/>
</dbReference>
<dbReference type="Proteomes" id="UP001422759">
    <property type="component" value="Unassembled WGS sequence"/>
</dbReference>
<name>A0ABN2YXV3_9ACTN</name>
<evidence type="ECO:0000256" key="1">
    <source>
        <dbReference type="ARBA" id="ARBA00022649"/>
    </source>
</evidence>
<keyword evidence="4 6" id="KW-0548">Nucleotidyltransferase</keyword>
<feature type="binding site" evidence="6">
    <location>
        <position position="20"/>
    </location>
    <ligand>
        <name>NAD(+)</name>
        <dbReference type="ChEBI" id="CHEBI:57540"/>
    </ligand>
</feature>
<keyword evidence="1 6" id="KW-1277">Toxin-antitoxin system</keyword>
<comment type="caution">
    <text evidence="8">The sequence shown here is derived from an EMBL/GenBank/DDBJ whole genome shotgun (WGS) entry which is preliminary data.</text>
</comment>
<protein>
    <recommendedName>
        <fullName evidence="7">DarT domain-containing protein</fullName>
    </recommendedName>
</protein>
<evidence type="ECO:0000256" key="4">
    <source>
        <dbReference type="ARBA" id="ARBA00022695"/>
    </source>
</evidence>
<keyword evidence="9" id="KW-1185">Reference proteome</keyword>
<dbReference type="EMBL" id="BAAANT010000004">
    <property type="protein sequence ID" value="GAA2133999.1"/>
    <property type="molecule type" value="Genomic_DNA"/>
</dbReference>
<reference evidence="8 9" key="1">
    <citation type="journal article" date="2019" name="Int. J. Syst. Evol. Microbiol.">
        <title>The Global Catalogue of Microorganisms (GCM) 10K type strain sequencing project: providing services to taxonomists for standard genome sequencing and annotation.</title>
        <authorList>
            <consortium name="The Broad Institute Genomics Platform"/>
            <consortium name="The Broad Institute Genome Sequencing Center for Infectious Disease"/>
            <person name="Wu L."/>
            <person name="Ma J."/>
        </authorList>
    </citation>
    <scope>NUCLEOTIDE SEQUENCE [LARGE SCALE GENOMIC DNA]</scope>
    <source>
        <strain evidence="8 9">JCM 14560</strain>
    </source>
</reference>
<evidence type="ECO:0000259" key="7">
    <source>
        <dbReference type="PROSITE" id="PS52018"/>
    </source>
</evidence>
<organism evidence="8 9">
    <name type="scientific">Kitasatospora kazusensis</name>
    <dbReference type="NCBI Taxonomy" id="407974"/>
    <lineage>
        <taxon>Bacteria</taxon>
        <taxon>Bacillati</taxon>
        <taxon>Actinomycetota</taxon>
        <taxon>Actinomycetes</taxon>
        <taxon>Kitasatosporales</taxon>
        <taxon>Streptomycetaceae</taxon>
        <taxon>Kitasatospora</taxon>
    </lineage>
</organism>
<feature type="active site" evidence="6">
    <location>
        <position position="162"/>
    </location>
</feature>
<evidence type="ECO:0000313" key="8">
    <source>
        <dbReference type="EMBL" id="GAA2133999.1"/>
    </source>
</evidence>
<sequence>MMDTDDPWLFHFTHVDNLAGVLTAGLIADSDKPAGVVECADLSIKERRRHLKVPLDPGGVVADYAPFYFAPRSPMLFRIHKGGVASYPRGQTELAYLVTRLSQVQAHGLPWVATDRNAAVATAQYTDQASDLATHIDWEVMAAHMWANTPTDGSRRERRMAELLVHGCLPWTAVVGIGTHSSTVEAAVQVLLQGQPHQPRVDVRPTWYF</sequence>
<comment type="catalytic activity">
    <reaction evidence="6">
        <text>a thymidine in DNA + NAD(+) = an N-(ADP-alpha-D-ribosyl)-thymidine in DNA + nicotinamide + H(+)</text>
        <dbReference type="Rhea" id="RHEA:71651"/>
        <dbReference type="Rhea" id="RHEA-COMP:13556"/>
        <dbReference type="Rhea" id="RHEA-COMP:18051"/>
        <dbReference type="ChEBI" id="CHEBI:15378"/>
        <dbReference type="ChEBI" id="CHEBI:17154"/>
        <dbReference type="ChEBI" id="CHEBI:57540"/>
        <dbReference type="ChEBI" id="CHEBI:137386"/>
        <dbReference type="ChEBI" id="CHEBI:191199"/>
    </reaction>
</comment>
<keyword evidence="5 6" id="KW-0238">DNA-binding</keyword>